<evidence type="ECO:0000256" key="3">
    <source>
        <dbReference type="PROSITE-ProRule" id="PRU00339"/>
    </source>
</evidence>
<feature type="repeat" description="TPR" evidence="3">
    <location>
        <begin position="1388"/>
        <end position="1421"/>
    </location>
</feature>
<keyword evidence="7" id="KW-1185">Reference proteome</keyword>
<feature type="repeat" description="TPR" evidence="3">
    <location>
        <begin position="1019"/>
        <end position="1052"/>
    </location>
</feature>
<comment type="caution">
    <text evidence="6">The sequence shown here is derived from an EMBL/GenBank/DDBJ whole genome shotgun (WGS) entry which is preliminary data.</text>
</comment>
<dbReference type="SMART" id="SM00028">
    <property type="entry name" value="TPR"/>
    <property type="match status" value="14"/>
</dbReference>
<dbReference type="PANTHER" id="PTHR45641">
    <property type="entry name" value="TETRATRICOPEPTIDE REPEAT PROTEIN (AFU_ORTHOLOGUE AFUA_6G03870)"/>
    <property type="match status" value="1"/>
</dbReference>
<organism evidence="6 7">
    <name type="scientific">Porites evermanni</name>
    <dbReference type="NCBI Taxonomy" id="104178"/>
    <lineage>
        <taxon>Eukaryota</taxon>
        <taxon>Metazoa</taxon>
        <taxon>Cnidaria</taxon>
        <taxon>Anthozoa</taxon>
        <taxon>Hexacorallia</taxon>
        <taxon>Scleractinia</taxon>
        <taxon>Fungiina</taxon>
        <taxon>Poritidae</taxon>
        <taxon>Porites</taxon>
    </lineage>
</organism>
<evidence type="ECO:0000313" key="7">
    <source>
        <dbReference type="Proteomes" id="UP001159427"/>
    </source>
</evidence>
<protein>
    <recommendedName>
        <fullName evidence="5">NACHT domain-containing protein</fullName>
    </recommendedName>
</protein>
<dbReference type="InterPro" id="IPR027417">
    <property type="entry name" value="P-loop_NTPase"/>
</dbReference>
<dbReference type="InterPro" id="IPR007111">
    <property type="entry name" value="NACHT_NTPase"/>
</dbReference>
<dbReference type="SUPFAM" id="SSF52540">
    <property type="entry name" value="P-loop containing nucleoside triphosphate hydrolases"/>
    <property type="match status" value="1"/>
</dbReference>
<evidence type="ECO:0000259" key="5">
    <source>
        <dbReference type="PROSITE" id="PS50837"/>
    </source>
</evidence>
<dbReference type="Gene3D" id="1.20.120.20">
    <property type="entry name" value="Apolipoprotein"/>
    <property type="match status" value="1"/>
</dbReference>
<feature type="repeat" description="TPR" evidence="3">
    <location>
        <begin position="1101"/>
        <end position="1134"/>
    </location>
</feature>
<dbReference type="Pfam" id="PF05729">
    <property type="entry name" value="NACHT"/>
    <property type="match status" value="1"/>
</dbReference>
<sequence>MATFSLEQLNFFKFSSVVLDEFPIALRQVFVHMWDNQVAPTLGFQKWDDSPLVRNMFLSKEGGRTKYVPTGKSFYEWDCTALFEATLYAQSFAIPDGSGGLSTLHKLYVKPRHLPSGTFHPVLLIPGNEAETFALALDQLRLLRNALCHQTSTQKIDKTTFDYYIKLTREAFFALKQDTTRIDEIGKLEEGDFPTARLQKLEEELKKEKDVDIKFKQISDHLNQIESQIENVRSDVKTSVTDVQTKVEEVRSDFKTAVTDVQTKVEEVRSDVRTSVTDVQTKVEEVRSDVLTAITDVQTKVEGVKTAAAEVETKLENVESEVKIATSELAKVKANIDDVKQAVQSGIKKDLFVPKSSIPDELPNFVGRDKECKAVEHHLTDEVTRLVNVWGPPGFGKTSVAIRVAHHLQEKNFPVYFASVRAVESMEDLVSKLLRVFVDDKQVHHITSSDLVIQCLQQIRNPFVLILDNADDLFESEDAKRKQHVLRFIEEILTHCKHVKLLLTTRESLDYLTHKLPIFLEKINVLDEISSAHLVRLLLPDASEGDCKCVVKECGNVPMSMRLMCSIIKEANISINVLLDELSNSTIVEVLNSESFPDEFRLKSVINTSFKRLMIPERDAFVSLSVFPEWFGIEEAQAILNVKSEVKTKQIIRSLERKSLIHCGENFSRFTVHSLLRSFIKEEVKNDEGIEAVFLDAQLHFYDYYTSRCKVANENFLIGRYSSAFRSFLDQRECIISSLSNAPGNDITYTKAVDLLSEAKSFLYVALHGEKMLFERLYNIAIEEAKRREKVGDEEMLLSAKEFPLSEWYQPDTAKSYFWLGRVQREAGDLKTALESVQLSLRLRKELLGDHPDTADDFHEQGVIYYAMNDKKSAVEAFQKAADINLSLRGGHIFTAHSYHSLSVVQDQIGDREGALDSLQRAANMRSNLLGDHEDTADSYYWLGRVQRDMGDLKGAMDSLQRAANIRSNLLGDHKDTAYSYHELGFLQHQMGDLKGALDSLQKAAHMRSNVLDDNEDTAYSYHELGVVQHQMGDLKGALNSLQKAVHMRSNVLGDHKDTAYSYHLLSVTQFLMGDLIGALKTVQVSLRLRKELLGDQVGTADSYHQQGVIYLAMGAHKSAFEAFQKAADMNLNLRGDHIFTAHSYHSLSVTQVDMGDLKGALDSLQRAANMRLNLLGDHKDTASSYHSLGVTQRAMGDLKGALDSLQRAANMRSSVLGDHEDTVSSYHILGQVQRDIGDLKDALESCEISANMTFNLLGYNEYTATTYYSVGVQQREMGDLKRALKSLKIAQELTSNVLDDHENTAHTQYELGRVQFVMGDLKGALDSLQKAANMRSKLLGDHEDTASSCHLLGLVLRDMEDIKGAFDSLQEAANMRSNVLGDHEKTARSYHELGAVQREMGDFKGALESFQKAVDMRTKLLGDHEDTTSSLNELRAVRGTRSLLGKVFRRKSRHKK</sequence>
<dbReference type="SUPFAM" id="SSF48452">
    <property type="entry name" value="TPR-like"/>
    <property type="match status" value="3"/>
</dbReference>
<dbReference type="PANTHER" id="PTHR45641:SF1">
    <property type="entry name" value="AAA+ ATPASE DOMAIN-CONTAINING PROTEIN"/>
    <property type="match status" value="1"/>
</dbReference>
<keyword evidence="4" id="KW-0175">Coiled coil</keyword>
<dbReference type="Pfam" id="PF13424">
    <property type="entry name" value="TPR_12"/>
    <property type="match status" value="7"/>
</dbReference>
<proteinExistence type="predicted"/>
<keyword evidence="1" id="KW-0677">Repeat</keyword>
<feature type="repeat" description="TPR" evidence="3">
    <location>
        <begin position="855"/>
        <end position="888"/>
    </location>
</feature>
<dbReference type="InterPro" id="IPR011990">
    <property type="entry name" value="TPR-like_helical_dom_sf"/>
</dbReference>
<feature type="repeat" description="TPR" evidence="3">
    <location>
        <begin position="978"/>
        <end position="1011"/>
    </location>
</feature>
<dbReference type="CDD" id="cd00009">
    <property type="entry name" value="AAA"/>
    <property type="match status" value="1"/>
</dbReference>
<dbReference type="PROSITE" id="PS50005">
    <property type="entry name" value="TPR"/>
    <property type="match status" value="6"/>
</dbReference>
<dbReference type="InterPro" id="IPR019734">
    <property type="entry name" value="TPR_rpt"/>
</dbReference>
<accession>A0ABN8M4U9</accession>
<evidence type="ECO:0000256" key="1">
    <source>
        <dbReference type="ARBA" id="ARBA00022737"/>
    </source>
</evidence>
<evidence type="ECO:0000256" key="4">
    <source>
        <dbReference type="SAM" id="Coils"/>
    </source>
</evidence>
<dbReference type="Gene3D" id="1.25.40.10">
    <property type="entry name" value="Tetratricopeptide repeat domain"/>
    <property type="match status" value="5"/>
</dbReference>
<feature type="domain" description="NACHT" evidence="5">
    <location>
        <begin position="385"/>
        <end position="508"/>
    </location>
</feature>
<gene>
    <name evidence="6" type="ORF">PEVE_00016146</name>
</gene>
<dbReference type="EMBL" id="CALNXI010000226">
    <property type="protein sequence ID" value="CAH3022607.1"/>
    <property type="molecule type" value="Genomic_DNA"/>
</dbReference>
<reference evidence="6 7" key="1">
    <citation type="submission" date="2022-05" db="EMBL/GenBank/DDBJ databases">
        <authorList>
            <consortium name="Genoscope - CEA"/>
            <person name="William W."/>
        </authorList>
    </citation>
    <scope>NUCLEOTIDE SEQUENCE [LARGE SCALE GENOMIC DNA]</scope>
</reference>
<evidence type="ECO:0000313" key="6">
    <source>
        <dbReference type="EMBL" id="CAH3022607.1"/>
    </source>
</evidence>
<dbReference type="InterPro" id="IPR036388">
    <property type="entry name" value="WH-like_DNA-bd_sf"/>
</dbReference>
<dbReference type="PROSITE" id="PS50837">
    <property type="entry name" value="NACHT"/>
    <property type="match status" value="1"/>
</dbReference>
<dbReference type="PROSITE" id="PS50293">
    <property type="entry name" value="TPR_REGION"/>
    <property type="match status" value="1"/>
</dbReference>
<name>A0ABN8M4U9_9CNID</name>
<dbReference type="Gene3D" id="1.10.10.10">
    <property type="entry name" value="Winged helix-like DNA-binding domain superfamily/Winged helix DNA-binding domain"/>
    <property type="match status" value="1"/>
</dbReference>
<dbReference type="Gene3D" id="3.40.50.300">
    <property type="entry name" value="P-loop containing nucleotide triphosphate hydrolases"/>
    <property type="match status" value="1"/>
</dbReference>
<keyword evidence="2 3" id="KW-0802">TPR repeat</keyword>
<dbReference type="Proteomes" id="UP001159427">
    <property type="component" value="Unassembled WGS sequence"/>
</dbReference>
<evidence type="ECO:0000256" key="2">
    <source>
        <dbReference type="ARBA" id="ARBA00022803"/>
    </source>
</evidence>
<feature type="repeat" description="TPR" evidence="3">
    <location>
        <begin position="937"/>
        <end position="970"/>
    </location>
</feature>
<feature type="coiled-coil region" evidence="4">
    <location>
        <begin position="301"/>
        <end position="342"/>
    </location>
</feature>